<keyword evidence="3" id="KW-1185">Reference proteome</keyword>
<dbReference type="AlphaFoldDB" id="A0A0A7PJA9"/>
<accession>A0A0A7PJA9</accession>
<dbReference type="PROSITE" id="PS51257">
    <property type="entry name" value="PROKAR_LIPOPROTEIN"/>
    <property type="match status" value="1"/>
</dbReference>
<evidence type="ECO:0000313" key="2">
    <source>
        <dbReference type="EMBL" id="AJA10069.1"/>
    </source>
</evidence>
<gene>
    <name evidence="2" type="ORF">SKP52_15965</name>
</gene>
<name>A0A0A7PJA9_9SPHN</name>
<protein>
    <submittedName>
        <fullName evidence="2">Uncharacterized protein</fullName>
    </submittedName>
</protein>
<dbReference type="KEGG" id="sphk:SKP52_15965"/>
<dbReference type="EMBL" id="CP009122">
    <property type="protein sequence ID" value="AJA10069.1"/>
    <property type="molecule type" value="Genomic_DNA"/>
</dbReference>
<dbReference type="STRING" id="1515612.SKP52_15965"/>
<evidence type="ECO:0000313" key="3">
    <source>
        <dbReference type="Proteomes" id="UP000030907"/>
    </source>
</evidence>
<reference evidence="2 3" key="1">
    <citation type="journal article" date="2015" name="Int. J. Syst. Evol. Microbiol.">
        <title>Description of Sphingopyxis fribergensis sp. nov. - a soil bacterium with the ability to degrade styrene and phenylacetic acid.</title>
        <authorList>
            <person name="Oelschlagel M."/>
            <person name="Ruckert C."/>
            <person name="Kalinowski J."/>
            <person name="Schmidt G."/>
            <person name="Schlomann M."/>
            <person name="Tischler D."/>
        </authorList>
    </citation>
    <scope>NUCLEOTIDE SEQUENCE [LARGE SCALE GENOMIC DNA]</scope>
    <source>
        <strain evidence="2 3">Kp5.2</strain>
    </source>
</reference>
<sequence length="91" mass="9878">MDRRTLLASIGAAATSSACTAKGDSDAERTGRPTLAIDSDGPGRWRIRSWQWRENAWRPLIARAKRTDAGIEISGSIDAADRADVVAQLRI</sequence>
<dbReference type="HOGENOM" id="CLU_2425387_0_0_5"/>
<proteinExistence type="predicted"/>
<dbReference type="OrthoDB" id="7451376at2"/>
<evidence type="ECO:0000256" key="1">
    <source>
        <dbReference type="SAM" id="MobiDB-lite"/>
    </source>
</evidence>
<feature type="region of interest" description="Disordered" evidence="1">
    <location>
        <begin position="18"/>
        <end position="40"/>
    </location>
</feature>
<dbReference type="RefSeq" id="WP_039576289.1">
    <property type="nucleotide sequence ID" value="NZ_CP009122.1"/>
</dbReference>
<organism evidence="2 3">
    <name type="scientific">Sphingopyxis fribergensis</name>
    <dbReference type="NCBI Taxonomy" id="1515612"/>
    <lineage>
        <taxon>Bacteria</taxon>
        <taxon>Pseudomonadati</taxon>
        <taxon>Pseudomonadota</taxon>
        <taxon>Alphaproteobacteria</taxon>
        <taxon>Sphingomonadales</taxon>
        <taxon>Sphingomonadaceae</taxon>
        <taxon>Sphingopyxis</taxon>
    </lineage>
</organism>
<dbReference type="Proteomes" id="UP000030907">
    <property type="component" value="Chromosome"/>
</dbReference>